<dbReference type="RefSeq" id="WP_187638801.1">
    <property type="nucleotide sequence ID" value="NZ_VZQQ01000072.1"/>
</dbReference>
<dbReference type="EMBL" id="VZQQ01000072">
    <property type="protein sequence ID" value="MBC8751908.1"/>
    <property type="molecule type" value="Genomic_DNA"/>
</dbReference>
<reference evidence="1 2" key="1">
    <citation type="submission" date="2019-09" db="EMBL/GenBank/DDBJ databases">
        <title>Paraburkholderia podalyriae sp. nov., A South African Podalyria-associated rhizobium.</title>
        <authorList>
            <person name="Mavima L."/>
            <person name="Beukes C.W."/>
            <person name="Palmer M."/>
            <person name="De Meyer S.E."/>
            <person name="James E.K."/>
            <person name="Maluk M."/>
            <person name="Avontuur J.R."/>
            <person name="Chan W.Y."/>
            <person name="Venter S.N."/>
            <person name="Steenkamp E.T."/>
        </authorList>
    </citation>
    <scope>NUCLEOTIDE SEQUENCE [LARGE SCALE GENOMIC DNA]</scope>
    <source>
        <strain evidence="1 2">WC7.3b</strain>
    </source>
</reference>
<organism evidence="1 2">
    <name type="scientific">Paraburkholderia podalyriae</name>
    <dbReference type="NCBI Taxonomy" id="1938811"/>
    <lineage>
        <taxon>Bacteria</taxon>
        <taxon>Pseudomonadati</taxon>
        <taxon>Pseudomonadota</taxon>
        <taxon>Betaproteobacteria</taxon>
        <taxon>Burkholderiales</taxon>
        <taxon>Burkholderiaceae</taxon>
        <taxon>Paraburkholderia</taxon>
    </lineage>
</organism>
<comment type="caution">
    <text evidence="1">The sequence shown here is derived from an EMBL/GenBank/DDBJ whole genome shotgun (WGS) entry which is preliminary data.</text>
</comment>
<name>A0ABR7Q072_9BURK</name>
<dbReference type="Proteomes" id="UP000736373">
    <property type="component" value="Unassembled WGS sequence"/>
</dbReference>
<evidence type="ECO:0000313" key="1">
    <source>
        <dbReference type="EMBL" id="MBC8751908.1"/>
    </source>
</evidence>
<proteinExistence type="predicted"/>
<evidence type="ECO:0000313" key="2">
    <source>
        <dbReference type="Proteomes" id="UP000736373"/>
    </source>
</evidence>
<accession>A0ABR7Q072</accession>
<gene>
    <name evidence="1" type="ORF">F6X42_37190</name>
</gene>
<sequence length="71" mass="8216">MLHEPFIAVFDDGEIETNHREVLYSSYAWDFLREDLDTPVLKKHHVASILNGKRLDSGTHLQLLANVVWDV</sequence>
<protein>
    <submittedName>
        <fullName evidence="1">Uncharacterized protein</fullName>
    </submittedName>
</protein>
<keyword evidence="2" id="KW-1185">Reference proteome</keyword>